<feature type="compositionally biased region" description="Basic and acidic residues" evidence="26">
    <location>
        <begin position="935"/>
        <end position="955"/>
    </location>
</feature>
<dbReference type="GO" id="GO:0051016">
    <property type="term" value="P:barbed-end actin filament capping"/>
    <property type="evidence" value="ECO:0007669"/>
    <property type="project" value="TreeGrafter"/>
</dbReference>
<evidence type="ECO:0000256" key="11">
    <source>
        <dbReference type="ARBA" id="ARBA00022553"/>
    </source>
</evidence>
<dbReference type="InterPro" id="IPR036886">
    <property type="entry name" value="Villin_headpiece_dom_sf"/>
</dbReference>
<dbReference type="GO" id="GO:0030496">
    <property type="term" value="C:midbody"/>
    <property type="evidence" value="ECO:0007669"/>
    <property type="project" value="UniProtKB-SubCell"/>
</dbReference>
<keyword evidence="15" id="KW-0472">Membrane</keyword>
<dbReference type="InterPro" id="IPR007123">
    <property type="entry name" value="Gelsolin-like_dom"/>
</dbReference>
<dbReference type="GO" id="GO:0005634">
    <property type="term" value="C:nucleus"/>
    <property type="evidence" value="ECO:0007669"/>
    <property type="project" value="UniProtKB-ARBA"/>
</dbReference>
<feature type="compositionally biased region" description="Polar residues" evidence="26">
    <location>
        <begin position="247"/>
        <end position="257"/>
    </location>
</feature>
<dbReference type="FunFam" id="3.40.20.10:FF:000017">
    <property type="entry name" value="Supervillin"/>
    <property type="match status" value="1"/>
</dbReference>
<feature type="compositionally biased region" description="Basic and acidic residues" evidence="26">
    <location>
        <begin position="636"/>
        <end position="645"/>
    </location>
</feature>
<dbReference type="CDD" id="cd11289">
    <property type="entry name" value="gelsolin_S2_like"/>
    <property type="match status" value="1"/>
</dbReference>
<dbReference type="Pfam" id="PF02209">
    <property type="entry name" value="VHP"/>
    <property type="match status" value="1"/>
</dbReference>
<evidence type="ECO:0000313" key="29">
    <source>
        <dbReference type="Proteomes" id="UP000533896"/>
    </source>
</evidence>
<proteinExistence type="inferred from homology"/>
<reference evidence="28 29" key="1">
    <citation type="submission" date="2019-09" db="EMBL/GenBank/DDBJ databases">
        <title>Bird 10,000 Genomes (B10K) Project - Family phase.</title>
        <authorList>
            <person name="Zhang G."/>
        </authorList>
    </citation>
    <scope>NUCLEOTIDE SEQUENCE [LARGE SCALE GENOMIC DNA]</scope>
    <source>
        <strain evidence="28">B10K-CU-031-23</strain>
    </source>
</reference>
<evidence type="ECO:0000256" key="14">
    <source>
        <dbReference type="ARBA" id="ARBA00022949"/>
    </source>
</evidence>
<dbReference type="FunFam" id="3.40.20.10:FF:000013">
    <property type="entry name" value="supervillin isoform X1"/>
    <property type="match status" value="1"/>
</dbReference>
<keyword evidence="11" id="KW-0597">Phosphoprotein</keyword>
<dbReference type="Proteomes" id="UP000533896">
    <property type="component" value="Unassembled WGS sequence"/>
</dbReference>
<evidence type="ECO:0000256" key="7">
    <source>
        <dbReference type="ARBA" id="ARBA00008418"/>
    </source>
</evidence>
<dbReference type="PANTHER" id="PTHR11977:SF45">
    <property type="entry name" value="SUPERVILLIN"/>
    <property type="match status" value="1"/>
</dbReference>
<keyword evidence="18" id="KW-0966">Cell projection</keyword>
<feature type="compositionally biased region" description="Low complexity" evidence="26">
    <location>
        <begin position="219"/>
        <end position="232"/>
    </location>
</feature>
<comment type="caution">
    <text evidence="28">The sequence shown here is derived from an EMBL/GenBank/DDBJ whole genome shotgun (WGS) entry which is preliminary data.</text>
</comment>
<evidence type="ECO:0000256" key="19">
    <source>
        <dbReference type="ARBA" id="ARBA00054035"/>
    </source>
</evidence>
<dbReference type="Pfam" id="PF00626">
    <property type="entry name" value="Gelsolin"/>
    <property type="match status" value="1"/>
</dbReference>
<comment type="similarity">
    <text evidence="7">Belongs to the villin/gelsolin family.</text>
</comment>
<organism evidence="28 29">
    <name type="scientific">Lophotis ruficrista</name>
    <dbReference type="NCBI Taxonomy" id="172689"/>
    <lineage>
        <taxon>Eukaryota</taxon>
        <taxon>Metazoa</taxon>
        <taxon>Chordata</taxon>
        <taxon>Craniata</taxon>
        <taxon>Vertebrata</taxon>
        <taxon>Euteleostomi</taxon>
        <taxon>Archelosauria</taxon>
        <taxon>Archosauria</taxon>
        <taxon>Dinosauria</taxon>
        <taxon>Saurischia</taxon>
        <taxon>Theropoda</taxon>
        <taxon>Coelurosauria</taxon>
        <taxon>Aves</taxon>
        <taxon>Neognathae</taxon>
        <taxon>Neoaves</taxon>
        <taxon>Otidimorphae</taxon>
        <taxon>Otidiformes</taxon>
        <taxon>Otididae</taxon>
        <taxon>Lophotis</taxon>
    </lineage>
</organism>
<keyword evidence="13" id="KW-0106">Calcium</keyword>
<evidence type="ECO:0000256" key="26">
    <source>
        <dbReference type="SAM" id="MobiDB-lite"/>
    </source>
</evidence>
<dbReference type="CDD" id="cd11293">
    <property type="entry name" value="gelsolin_S4_like"/>
    <property type="match status" value="1"/>
</dbReference>
<keyword evidence="29" id="KW-1185">Reference proteome</keyword>
<feature type="compositionally biased region" description="Basic and acidic residues" evidence="26">
    <location>
        <begin position="417"/>
        <end position="432"/>
    </location>
</feature>
<sequence length="2185" mass="245570">FFRKERIARRLEGIENDTQPMLLQNCPGSVTHRLLEEDTPRYMRATDPYSPHLGKSNEEEETSDSSVEKQPRSSRYRAEITGGNTEPLYSTGNMDVQELESKAERIARYKAERRRQLAEKYGLSLDSDLDSDYSSRYTRARKDSVERKAVKSERQDDENKDCGSLYLSRTETKESKSLISESKEYSSHEKDGVPDKEDLSNEKTDRKADDDSAIRKASDPSAALDSSASLSRSGRESSSYKEVPISPKQTSRESLSSPKRAASPIHLQNDQPLHSNIRQSSAGKAKPEWFLQKDSEGDTPSLISWPSRVKVREKLVKEESARGSPEIGTDTVSQRKSHPVPAHYMPLQTETSAFDRVINQPVSSVRQPIHGYIQPAGVAHTAQLMATEEPTNTSVGSLLLPDSVSLLTKSSAATASESEKKKALGYEAKPAEEDSLEGDQASKGRRPILPSEIRKQGKNHEGLFGGEMDTAVGSSSFASKPTVNSEVERELECNKRQAPEQHKTSENIERSEAVMYIQSGSVSQPAKAKAPVWKVSTAKHKVLTRSMSDYTVAPKLEAFKSKESMEANAPNGEIGMVDTKVSVAQLRNVFLETANANKKTELESRFEMSTAGSTLSANGDRERGPRKPRRYFSPGENRKTSERFKTQPITSAERKETDRSILSAEIPNAEDEEKLDDRAKLSVAAKRLLFREMEKSFEMKNIPKPPTRSSAVERRLRRLQDRSHTQPITSEEVVIAATESTPASRSVNTHTVVTRVPSPTVVKSTVQPISLQASAHQKILAKEEIRAAKEAMGQDQSDEPDSSTLSLAEKMALFNKLSQPVSRAISTRSRGDIRHRRMNARYQTQPVTLGEVEQVQNESGKITPLSTAVATSVSTMASALSPLYAGDLHTKPASDGSMSAATRADLRFHSSAENLDSSGKRTQKSEQWQPSVEALESKRSSKKHEEERKRLLAHEDNEITKYSSFEEETTHPVPEKTGDYHKETTYSFLRKGSMELFSSPALFQPLEQKEINTGMQGKWEHFSFEWADYAEPTSELTSTSAMRTVSQTAAAASCRLQELSEQLEGKFYKNSCEMFSIGENKAQTTEDVLDNSSKTMSIKERLALLKKSGEEDWKSRLGKKQEYAKVSVTDRSTQMQEVEQLLKKRISDNQESQMTIEERKHLITAREEAWKSRGKGAANDSTQFTVAGRMVKKGLASPSALTPVASPFSNRQKSTTPVTKPLEEIEARPDMQLESDMKLDKLESFLGRLNNKVAGMQETVLTVTGKSVKEVMKLDDDETFSKFYRHVDFPSSSVPLDLDEDFDAIFDPYAPKLISSVAEHKRAVRPMRRVQSSRNPLKMLAAREDILHEYTEQRLNVAFMESKRMKVEKMSANSNFSEVALAGLASKENFSNVSLRSVNLTEQNSNNSAVPYKKLMLLQIKGRRHVQTRLVEPRASSLNSGDCFLLLTPHLCFLWVGEFANVIEKAKASELATLIQTKRELGCRASYIQTIEEGINTHTHAAKDFWKLLGGQTNYQSAGSPEEDEMYEAAIIETNCIYRLVEDKLIPEDDYWGKVPKCTLLQPKEVLVFDFGSEVYVWHGKEVTLAQRKVAFQLAKHLWNGTFDYSNCDINPLDPGECNPLIPRKGQGRPDWAVFGRLTEHNETILFKEKFLDWTELKKLNEKNSSESLHQKEESRSDSKPYDVMLMVAVPQTTVGTVLDGMNIGRGYGLVEGEDGRQFEIITASVDVWHILEFDYSRLPKQSIGQFHEGDTYVVKWKYMVSTTVGSRQKGEQQVRAVGKEKCVYFFWQGRHSTVSEKGTSALMTVELDEERGAQVQVLQGKEPPCFLQCFQGGMIVHAGRREEEEENAQSDWRLYCVRGEVPNEGNLLEVACHCSSLRSRTSMIVLNINKALIYLWHGCKAQSHTKEVGRTAANKIKEQCPLEAGLHSSSKVTIHECDEGSEPLGFWDALGRRDRKAYDCMLQDPGKFNFTPRLFSLSSSSGEFSATEYVYPSRDPAVINSMPFLQEDLYTASQPALFLVDNHHEVYLWQGWWPVENKIAGSARIRWATDRKCAMETVLRYCKGKNVKKPPKSYLIHAGLEPLTFTNMFPSWEHREDIAEITEMDADVSNQIILVEDVLAKLCKTVYPLADLLARPLPEGVDPLKLEIYLSDEDFEVALEMTREEYNALPSWKQVNLKKAKGLF</sequence>
<evidence type="ECO:0000256" key="18">
    <source>
        <dbReference type="ARBA" id="ARBA00023273"/>
    </source>
</evidence>
<dbReference type="GO" id="GO:0005546">
    <property type="term" value="F:phosphatidylinositol-4,5-bisphosphate binding"/>
    <property type="evidence" value="ECO:0007669"/>
    <property type="project" value="TreeGrafter"/>
</dbReference>
<dbReference type="Gene3D" id="1.10.950.10">
    <property type="entry name" value="Villin headpiece domain"/>
    <property type="match status" value="1"/>
</dbReference>
<dbReference type="GO" id="GO:0032154">
    <property type="term" value="C:cleavage furrow"/>
    <property type="evidence" value="ECO:0007669"/>
    <property type="project" value="UniProtKB-SubCell"/>
</dbReference>
<feature type="compositionally biased region" description="Polar residues" evidence="26">
    <location>
        <begin position="266"/>
        <end position="282"/>
    </location>
</feature>
<dbReference type="GO" id="GO:0051014">
    <property type="term" value="P:actin filament severing"/>
    <property type="evidence" value="ECO:0007669"/>
    <property type="project" value="TreeGrafter"/>
</dbReference>
<keyword evidence="14" id="KW-0965">Cell junction</keyword>
<dbReference type="GO" id="GO:0042995">
    <property type="term" value="C:cell projection"/>
    <property type="evidence" value="ECO:0007669"/>
    <property type="project" value="UniProtKB-SubCell"/>
</dbReference>
<feature type="compositionally biased region" description="Basic and acidic residues" evidence="26">
    <location>
        <begin position="170"/>
        <end position="218"/>
    </location>
</feature>
<evidence type="ECO:0000256" key="13">
    <source>
        <dbReference type="ARBA" id="ARBA00022837"/>
    </source>
</evidence>
<dbReference type="SMART" id="SM00262">
    <property type="entry name" value="GEL"/>
    <property type="match status" value="4"/>
</dbReference>
<dbReference type="InterPro" id="IPR029006">
    <property type="entry name" value="ADF-H/Gelsolin-like_dom_sf"/>
</dbReference>
<feature type="compositionally biased region" description="Basic and acidic residues" evidence="26">
    <location>
        <begin position="452"/>
        <end position="461"/>
    </location>
</feature>
<evidence type="ECO:0000256" key="8">
    <source>
        <dbReference type="ARBA" id="ARBA00022475"/>
    </source>
</evidence>
<feature type="region of interest" description="Disordered" evidence="26">
    <location>
        <begin position="913"/>
        <end position="955"/>
    </location>
</feature>
<dbReference type="FunFam" id="1.10.950.10:FF:000003">
    <property type="entry name" value="supervillin isoform X2"/>
    <property type="match status" value="1"/>
</dbReference>
<feature type="region of interest" description="Disordered" evidence="26">
    <location>
        <begin position="602"/>
        <end position="674"/>
    </location>
</feature>
<dbReference type="PANTHER" id="PTHR11977">
    <property type="entry name" value="VILLIN"/>
    <property type="match status" value="1"/>
</dbReference>
<evidence type="ECO:0000256" key="21">
    <source>
        <dbReference type="ARBA" id="ARBA00062243"/>
    </source>
</evidence>
<dbReference type="GO" id="GO:0008154">
    <property type="term" value="P:actin polymerization or depolymerization"/>
    <property type="evidence" value="ECO:0007669"/>
    <property type="project" value="TreeGrafter"/>
</dbReference>
<dbReference type="GO" id="GO:0002102">
    <property type="term" value="C:podosome"/>
    <property type="evidence" value="ECO:0007669"/>
    <property type="project" value="UniProtKB-SubCell"/>
</dbReference>
<accession>A0A7K8JYU9</accession>
<feature type="non-terminal residue" evidence="28">
    <location>
        <position position="1"/>
    </location>
</feature>
<name>A0A7K8JYU9_9AVES</name>
<feature type="domain" description="HP" evidence="27">
    <location>
        <begin position="2122"/>
        <end position="2185"/>
    </location>
</feature>
<evidence type="ECO:0000256" key="20">
    <source>
        <dbReference type="ARBA" id="ARBA00060267"/>
    </source>
</evidence>
<keyword evidence="17" id="KW-0206">Cytoskeleton</keyword>
<evidence type="ECO:0000259" key="27">
    <source>
        <dbReference type="PROSITE" id="PS51089"/>
    </source>
</evidence>
<dbReference type="SUPFAM" id="SSF47050">
    <property type="entry name" value="VHP, Villin headpiece domain"/>
    <property type="match status" value="1"/>
</dbReference>
<dbReference type="SMART" id="SM00153">
    <property type="entry name" value="VHP"/>
    <property type="match status" value="1"/>
</dbReference>
<feature type="compositionally biased region" description="Basic and acidic residues" evidence="26">
    <location>
        <begin position="285"/>
        <end position="296"/>
    </location>
</feature>
<dbReference type="InterPro" id="IPR003128">
    <property type="entry name" value="Villin_headpiece"/>
</dbReference>
<dbReference type="GO" id="GO:0061061">
    <property type="term" value="P:muscle structure development"/>
    <property type="evidence" value="ECO:0007669"/>
    <property type="project" value="UniProtKB-ARBA"/>
</dbReference>
<dbReference type="InterPro" id="IPR007122">
    <property type="entry name" value="Villin/Gelsolin"/>
</dbReference>
<gene>
    <name evidence="28" type="primary">Svil</name>
    <name evidence="28" type="ORF">LOPRUF_R12981</name>
</gene>
<feature type="compositionally biased region" description="Basic and acidic residues" evidence="26">
    <location>
        <begin position="140"/>
        <end position="154"/>
    </location>
</feature>
<feature type="compositionally biased region" description="Polar residues" evidence="26">
    <location>
        <begin position="82"/>
        <end position="93"/>
    </location>
</feature>
<evidence type="ECO:0000256" key="6">
    <source>
        <dbReference type="ARBA" id="ARBA00004626"/>
    </source>
</evidence>
<evidence type="ECO:0000256" key="2">
    <source>
        <dbReference type="ARBA" id="ARBA00004214"/>
    </source>
</evidence>
<dbReference type="GO" id="GO:0051015">
    <property type="term" value="F:actin filament binding"/>
    <property type="evidence" value="ECO:0007669"/>
    <property type="project" value="InterPro"/>
</dbReference>
<keyword evidence="10" id="KW-0963">Cytoplasm</keyword>
<keyword evidence="16" id="KW-0009">Actin-binding</keyword>
<comment type="function">
    <text evidence="20">May be involved in modulation of focal adhesions. Supervillin-mediated down-regulation of focal adhesions involves binding to TRIP6. Plays a role in cytokinesis through KIF14 interaction.</text>
</comment>
<feature type="region of interest" description="Disordered" evidence="26">
    <location>
        <begin position="316"/>
        <end position="340"/>
    </location>
</feature>
<evidence type="ECO:0000256" key="5">
    <source>
        <dbReference type="ARBA" id="ARBA00004413"/>
    </source>
</evidence>
<evidence type="ECO:0000256" key="15">
    <source>
        <dbReference type="ARBA" id="ARBA00023136"/>
    </source>
</evidence>
<dbReference type="CDD" id="cd11280">
    <property type="entry name" value="gelsolin_like"/>
    <property type="match status" value="1"/>
</dbReference>
<dbReference type="FunFam" id="3.40.20.10:FF:000016">
    <property type="entry name" value="supervillin isoform X2"/>
    <property type="match status" value="1"/>
</dbReference>
<dbReference type="GO" id="GO:0043034">
    <property type="term" value="C:costamere"/>
    <property type="evidence" value="ECO:0007669"/>
    <property type="project" value="UniProtKB-ARBA"/>
</dbReference>
<evidence type="ECO:0000256" key="9">
    <source>
        <dbReference type="ARBA" id="ARBA00022481"/>
    </source>
</evidence>
<evidence type="ECO:0000256" key="4">
    <source>
        <dbReference type="ARBA" id="ARBA00004264"/>
    </source>
</evidence>
<feature type="compositionally biased region" description="Polar residues" evidence="26">
    <location>
        <begin position="472"/>
        <end position="485"/>
    </location>
</feature>
<feature type="region of interest" description="Disordered" evidence="26">
    <location>
        <begin position="411"/>
        <end position="487"/>
    </location>
</feature>
<evidence type="ECO:0000256" key="16">
    <source>
        <dbReference type="ARBA" id="ARBA00023203"/>
    </source>
</evidence>
<evidence type="ECO:0000256" key="25">
    <source>
        <dbReference type="ARBA" id="ARBA00082677"/>
    </source>
</evidence>
<keyword evidence="9" id="KW-0488">Methylation</keyword>
<evidence type="ECO:0000256" key="10">
    <source>
        <dbReference type="ARBA" id="ARBA00022490"/>
    </source>
</evidence>
<comment type="subunit">
    <text evidence="21">Associates with F-actin. Interacts with NEB. Interacts with MYH9. Interacts with MYLK. Interacts with TASOR.</text>
</comment>
<dbReference type="CDD" id="cd11288">
    <property type="entry name" value="gelsolin_S5_like"/>
    <property type="match status" value="1"/>
</dbReference>
<dbReference type="SUPFAM" id="SSF55753">
    <property type="entry name" value="Actin depolymerizing proteins"/>
    <property type="match status" value="5"/>
</dbReference>
<evidence type="ECO:0000256" key="24">
    <source>
        <dbReference type="ARBA" id="ARBA00078566"/>
    </source>
</evidence>
<evidence type="ECO:0000256" key="17">
    <source>
        <dbReference type="ARBA" id="ARBA00023212"/>
    </source>
</evidence>
<dbReference type="OrthoDB" id="28894at2759"/>
<evidence type="ECO:0000256" key="23">
    <source>
        <dbReference type="ARBA" id="ARBA00069763"/>
    </source>
</evidence>
<keyword evidence="8" id="KW-1003">Cell membrane</keyword>
<comment type="subcellular location">
    <subcellularLocation>
        <location evidence="5">Cell membrane</location>
        <topology evidence="5">Peripheral membrane protein</topology>
        <orientation evidence="5">Cytoplasmic side</orientation>
    </subcellularLocation>
    <subcellularLocation>
        <location evidence="4">Cell projection</location>
        <location evidence="4">Invadopodium</location>
    </subcellularLocation>
    <subcellularLocation>
        <location evidence="1">Cell projection</location>
        <location evidence="1">Podosome</location>
    </subcellularLocation>
    <subcellularLocation>
        <location evidence="6">Cleavage furrow</location>
    </subcellularLocation>
    <subcellularLocation>
        <location evidence="3">Cytoplasm</location>
        <location evidence="3">Cytoskeleton</location>
    </subcellularLocation>
    <subcellularLocation>
        <location evidence="2">Midbody</location>
    </subcellularLocation>
</comment>
<evidence type="ECO:0000313" key="28">
    <source>
        <dbReference type="EMBL" id="NXE09600.1"/>
    </source>
</evidence>
<dbReference type="FunFam" id="3.40.20.10:FF:000015">
    <property type="entry name" value="supervillin isoform X2"/>
    <property type="match status" value="1"/>
</dbReference>
<dbReference type="Gene3D" id="3.40.20.10">
    <property type="entry name" value="Severin"/>
    <property type="match status" value="5"/>
</dbReference>
<feature type="region of interest" description="Disordered" evidence="26">
    <location>
        <begin position="138"/>
        <end position="304"/>
    </location>
</feature>
<evidence type="ECO:0000256" key="22">
    <source>
        <dbReference type="ARBA" id="ARBA00063352"/>
    </source>
</evidence>
<protein>
    <recommendedName>
        <fullName evidence="23">Supervillin</fullName>
    </recommendedName>
    <alternativeName>
        <fullName evidence="24">Archvillin</fullName>
    </alternativeName>
    <alternativeName>
        <fullName evidence="25">p205/p250</fullName>
    </alternativeName>
</protein>
<keyword evidence="12" id="KW-0677">Repeat</keyword>
<feature type="non-terminal residue" evidence="28">
    <location>
        <position position="2185"/>
    </location>
</feature>
<evidence type="ECO:0000256" key="3">
    <source>
        <dbReference type="ARBA" id="ARBA00004245"/>
    </source>
</evidence>
<comment type="function">
    <text evidence="19">Forms a high-affinity link between the actin cytoskeleton and the membrane. Is among the first costameric proteins to assemble during myogenesis and it contributes to myogenic membrane structure and differentiation. Appears to be involved in myosin II assembly. May modulate myosin II regulation through MLCK during cell spreading, an initial step in cell migration. May play a role in invadopodial function.</text>
</comment>
<evidence type="ECO:0000256" key="12">
    <source>
        <dbReference type="ARBA" id="ARBA00022737"/>
    </source>
</evidence>
<dbReference type="EMBL" id="VWYV01000396">
    <property type="protein sequence ID" value="NXE09600.1"/>
    <property type="molecule type" value="Genomic_DNA"/>
</dbReference>
<evidence type="ECO:0000256" key="1">
    <source>
        <dbReference type="ARBA" id="ARBA00004188"/>
    </source>
</evidence>
<feature type="region of interest" description="Disordered" evidence="26">
    <location>
        <begin position="37"/>
        <end position="93"/>
    </location>
</feature>
<comment type="subunit">
    <text evidence="22">Interacts with TRIP6. Interacts with DYNLT1. Interacts with KIF14; at midbody during cytokinesis.</text>
</comment>
<dbReference type="PRINTS" id="PR00597">
    <property type="entry name" value="GELSOLIN"/>
</dbReference>
<dbReference type="PROSITE" id="PS51089">
    <property type="entry name" value="HP"/>
    <property type="match status" value="1"/>
</dbReference>